<dbReference type="EMBL" id="AOMA01000049">
    <property type="protein sequence ID" value="EMA42605.1"/>
    <property type="molecule type" value="Genomic_DNA"/>
</dbReference>
<organism evidence="3 4">
    <name type="scientific">Halobiforma nitratireducens JCM 10879</name>
    <dbReference type="NCBI Taxonomy" id="1227454"/>
    <lineage>
        <taxon>Archaea</taxon>
        <taxon>Methanobacteriati</taxon>
        <taxon>Methanobacteriota</taxon>
        <taxon>Stenosarchaea group</taxon>
        <taxon>Halobacteria</taxon>
        <taxon>Halobacteriales</taxon>
        <taxon>Natrialbaceae</taxon>
        <taxon>Halobiforma</taxon>
    </lineage>
</organism>
<dbReference type="AlphaFoldDB" id="M0MDX7"/>
<evidence type="ECO:0000313" key="4">
    <source>
        <dbReference type="Proteomes" id="UP000011607"/>
    </source>
</evidence>
<dbReference type="Pfam" id="PF01575">
    <property type="entry name" value="MaoC_dehydratas"/>
    <property type="match status" value="1"/>
</dbReference>
<keyword evidence="4" id="KW-1185">Reference proteome</keyword>
<feature type="region of interest" description="Disordered" evidence="1">
    <location>
        <begin position="1"/>
        <end position="43"/>
    </location>
</feature>
<feature type="domain" description="MaoC-like" evidence="2">
    <location>
        <begin position="126"/>
        <end position="212"/>
    </location>
</feature>
<dbReference type="SUPFAM" id="SSF54637">
    <property type="entry name" value="Thioesterase/thiol ester dehydrase-isomerase"/>
    <property type="match status" value="1"/>
</dbReference>
<dbReference type="STRING" id="1227454.C446_04058"/>
<feature type="compositionally biased region" description="Low complexity" evidence="1">
    <location>
        <begin position="15"/>
        <end position="34"/>
    </location>
</feature>
<dbReference type="GO" id="GO:0019171">
    <property type="term" value="F:(3R)-hydroxyacyl-[acyl-carrier-protein] dehydratase activity"/>
    <property type="evidence" value="ECO:0007669"/>
    <property type="project" value="TreeGrafter"/>
</dbReference>
<dbReference type="PATRIC" id="fig|1227454.3.peg.788"/>
<gene>
    <name evidence="3" type="ORF">C446_04058</name>
</gene>
<dbReference type="RefSeq" id="WP_006671771.1">
    <property type="nucleotide sequence ID" value="NZ_AOMA01000049.1"/>
</dbReference>
<sequence>MSSHSPESEPEPESESQSQTQTQSQSHSQSQSQSAVVPPGREQWSSISKHVFNSYLEANNALLATMGISPSPADRSDAATDRRVPLEPGAEDSPLPELAFGEQAWVTERSVGDHSDLGVGEYVRFTKRIAEADVSAFATVSGDTNRLHLENGFATETQFGGRIVHGTLVAGTISAALARLPGTTIYLSQDLEFLAPVEIGDRVTAECEILEELGEDRYRVRTTVRSAPESSSSEREDGTAADDADTDDDGGRTVIDGEAVVAIRPLPSE</sequence>
<accession>M0MDX7</accession>
<comment type="caution">
    <text evidence="3">The sequence shown here is derived from an EMBL/GenBank/DDBJ whole genome shotgun (WGS) entry which is preliminary data.</text>
</comment>
<dbReference type="eggNOG" id="arCOG00778">
    <property type="taxonomic scope" value="Archaea"/>
</dbReference>
<dbReference type="GO" id="GO:0006633">
    <property type="term" value="P:fatty acid biosynthetic process"/>
    <property type="evidence" value="ECO:0007669"/>
    <property type="project" value="TreeGrafter"/>
</dbReference>
<reference evidence="3 4" key="1">
    <citation type="journal article" date="2014" name="PLoS Genet.">
        <title>Phylogenetically driven sequencing of extremely halophilic archaea reveals strategies for static and dynamic osmo-response.</title>
        <authorList>
            <person name="Becker E.A."/>
            <person name="Seitzer P.M."/>
            <person name="Tritt A."/>
            <person name="Larsen D."/>
            <person name="Krusor M."/>
            <person name="Yao A.I."/>
            <person name="Wu D."/>
            <person name="Madern D."/>
            <person name="Eisen J.A."/>
            <person name="Darling A.E."/>
            <person name="Facciotti M.T."/>
        </authorList>
    </citation>
    <scope>NUCLEOTIDE SEQUENCE [LARGE SCALE GENOMIC DNA]</scope>
    <source>
        <strain evidence="3 4">JCM 10879</strain>
    </source>
</reference>
<dbReference type="PANTHER" id="PTHR43437">
    <property type="entry name" value="HYDROXYACYL-THIOESTER DEHYDRATASE TYPE 2, MITOCHONDRIAL-RELATED"/>
    <property type="match status" value="1"/>
</dbReference>
<dbReference type="PANTHER" id="PTHR43437:SF3">
    <property type="entry name" value="HYDROXYACYL-THIOESTER DEHYDRATASE TYPE 2, MITOCHONDRIAL"/>
    <property type="match status" value="1"/>
</dbReference>
<protein>
    <submittedName>
        <fullName evidence="3">MaoC domain-containing protein dehydratase</fullName>
    </submittedName>
</protein>
<dbReference type="OrthoDB" id="51509at2157"/>
<evidence type="ECO:0000313" key="3">
    <source>
        <dbReference type="EMBL" id="EMA42605.1"/>
    </source>
</evidence>
<dbReference type="InterPro" id="IPR002539">
    <property type="entry name" value="MaoC-like_dom"/>
</dbReference>
<feature type="region of interest" description="Disordered" evidence="1">
    <location>
        <begin position="222"/>
        <end position="269"/>
    </location>
</feature>
<dbReference type="Gene3D" id="3.10.129.10">
    <property type="entry name" value="Hotdog Thioesterase"/>
    <property type="match status" value="1"/>
</dbReference>
<dbReference type="InterPro" id="IPR050965">
    <property type="entry name" value="UPF0336/Enoyl-CoA_hydratase"/>
</dbReference>
<dbReference type="Proteomes" id="UP000011607">
    <property type="component" value="Unassembled WGS sequence"/>
</dbReference>
<evidence type="ECO:0000256" key="1">
    <source>
        <dbReference type="SAM" id="MobiDB-lite"/>
    </source>
</evidence>
<dbReference type="InterPro" id="IPR029069">
    <property type="entry name" value="HotDog_dom_sf"/>
</dbReference>
<name>M0MDX7_9EURY</name>
<feature type="compositionally biased region" description="Acidic residues" evidence="1">
    <location>
        <begin position="239"/>
        <end position="248"/>
    </location>
</feature>
<proteinExistence type="predicted"/>
<feature type="compositionally biased region" description="Basic and acidic residues" evidence="1">
    <location>
        <begin position="74"/>
        <end position="85"/>
    </location>
</feature>
<dbReference type="CDD" id="cd03449">
    <property type="entry name" value="R_hydratase"/>
    <property type="match status" value="1"/>
</dbReference>
<evidence type="ECO:0000259" key="2">
    <source>
        <dbReference type="Pfam" id="PF01575"/>
    </source>
</evidence>
<feature type="region of interest" description="Disordered" evidence="1">
    <location>
        <begin position="67"/>
        <end position="95"/>
    </location>
</feature>